<dbReference type="OrthoDB" id="665223at2"/>
<protein>
    <recommendedName>
        <fullName evidence="2">DUF3108 domain-containing protein</fullName>
    </recommendedName>
</protein>
<gene>
    <name evidence="3" type="ORF">SAMN04487995_1627</name>
</gene>
<dbReference type="RefSeq" id="WP_090334363.1">
    <property type="nucleotide sequence ID" value="NZ_FNXY01000002.1"/>
</dbReference>
<feature type="signal peptide" evidence="1">
    <location>
        <begin position="1"/>
        <end position="21"/>
    </location>
</feature>
<organism evidence="3 4">
    <name type="scientific">Dyadobacter koreensis</name>
    <dbReference type="NCBI Taxonomy" id="408657"/>
    <lineage>
        <taxon>Bacteria</taxon>
        <taxon>Pseudomonadati</taxon>
        <taxon>Bacteroidota</taxon>
        <taxon>Cytophagia</taxon>
        <taxon>Cytophagales</taxon>
        <taxon>Spirosomataceae</taxon>
        <taxon>Dyadobacter</taxon>
    </lineage>
</organism>
<reference evidence="3 4" key="1">
    <citation type="submission" date="2016-10" db="EMBL/GenBank/DDBJ databases">
        <authorList>
            <person name="de Groot N.N."/>
        </authorList>
    </citation>
    <scope>NUCLEOTIDE SEQUENCE [LARGE SCALE GENOMIC DNA]</scope>
    <source>
        <strain evidence="3 4">DSM 19938</strain>
    </source>
</reference>
<feature type="chain" id="PRO_5011748712" description="DUF3108 domain-containing protein" evidence="1">
    <location>
        <begin position="22"/>
        <end position="231"/>
    </location>
</feature>
<dbReference type="InterPro" id="IPR049279">
    <property type="entry name" value="DUF3108-like"/>
</dbReference>
<name>A0A1H6S274_9BACT</name>
<evidence type="ECO:0000313" key="3">
    <source>
        <dbReference type="EMBL" id="SEI60776.1"/>
    </source>
</evidence>
<dbReference type="AlphaFoldDB" id="A0A1H6S274"/>
<keyword evidence="4" id="KW-1185">Reference proteome</keyword>
<evidence type="ECO:0000256" key="1">
    <source>
        <dbReference type="SAM" id="SignalP"/>
    </source>
</evidence>
<evidence type="ECO:0000313" key="4">
    <source>
        <dbReference type="Proteomes" id="UP000199532"/>
    </source>
</evidence>
<dbReference type="Proteomes" id="UP000199532">
    <property type="component" value="Unassembled WGS sequence"/>
</dbReference>
<keyword evidence="1" id="KW-0732">Signal</keyword>
<dbReference type="Gene3D" id="2.40.360.20">
    <property type="match status" value="1"/>
</dbReference>
<dbReference type="STRING" id="408657.SAMN04487995_1627"/>
<evidence type="ECO:0000259" key="2">
    <source>
        <dbReference type="Pfam" id="PF21347"/>
    </source>
</evidence>
<dbReference type="EMBL" id="FNXY01000002">
    <property type="protein sequence ID" value="SEI60776.1"/>
    <property type="molecule type" value="Genomic_DNA"/>
</dbReference>
<feature type="domain" description="DUF3108" evidence="2">
    <location>
        <begin position="30"/>
        <end position="227"/>
    </location>
</feature>
<sequence>MKSRILLLLAVIFCGIASAKAQECMGTTMKAGSGFEMATYDGKGKSTGTINYKITKVSSQAGMSVITIEMEIFDTKGKSEMKNTYDMKCDGNTLYLDASTLINQEQMKSFENFQMKYTSTNIEFPNKFTVGEKLKDASLKGEGTSGPMGITFNMLISNRNVESQEKITIPAGSFDAYKITSDMLMETKMGFGIKLQMNTISWRAPGVLWDLKTESYRKGKLFSRSELTKIY</sequence>
<accession>A0A1H6S274</accession>
<dbReference type="Pfam" id="PF21347">
    <property type="entry name" value="DUF3108_like"/>
    <property type="match status" value="1"/>
</dbReference>
<proteinExistence type="predicted"/>